<keyword evidence="1" id="KW-1133">Transmembrane helix</keyword>
<evidence type="ECO:0000313" key="2">
    <source>
        <dbReference type="EMBL" id="UYP45800.1"/>
    </source>
</evidence>
<sequence>MMTLKKVKKVSSYPQKLIIFFLIFIYLIIWIPKTSAEPKSSTLTVYNPNSNSIWDIAHPNGYLVSWESQGDNMVTIYLYKGTSYEGNLGSAGDYETSELVDLTSPSTMVPGTNYRIKLEAWPSEEEGWSDYFEIIDSSKVSDDSNTDTSTIDSAECNKDSDFEFSTVDSSDSEFLGSTMEEDKIVLIDHFYEIQSNFTVDTKILFHFQVPSVYQVEAWVLDLSNYYLYKNKTSYDSYKIAGGSCYQATDLTYSISKCDNYTILYRPKGGTGASALPMTYRVDYYGKCSGGIMGDIDASIGGFIGLLYVALVGTISLTLKLYSERKIQVK</sequence>
<reference evidence="2" key="1">
    <citation type="submission" date="2022-09" db="EMBL/GenBank/DDBJ databases">
        <title>Actin cytoskeleton and complex cell architecture in an #Asgard archaeon.</title>
        <authorList>
            <person name="Ponce Toledo R.I."/>
            <person name="Schleper C."/>
            <person name="Rodrigues Oliveira T."/>
            <person name="Wollweber F."/>
            <person name="Xu J."/>
            <person name="Rittmann S."/>
            <person name="Klingl A."/>
            <person name="Pilhofer M."/>
        </authorList>
    </citation>
    <scope>NUCLEOTIDE SEQUENCE</scope>
    <source>
        <strain evidence="2">B-35</strain>
    </source>
</reference>
<feature type="transmembrane region" description="Helical" evidence="1">
    <location>
        <begin position="299"/>
        <end position="321"/>
    </location>
</feature>
<name>A0ABY6HQX7_9ARCH</name>
<keyword evidence="3" id="KW-1185">Reference proteome</keyword>
<accession>A0ABY6HQX7</accession>
<evidence type="ECO:0000256" key="1">
    <source>
        <dbReference type="SAM" id="Phobius"/>
    </source>
</evidence>
<proteinExistence type="predicted"/>
<organism evidence="2 3">
    <name type="scientific">Candidatus Lokiarchaeum ossiferum</name>
    <dbReference type="NCBI Taxonomy" id="2951803"/>
    <lineage>
        <taxon>Archaea</taxon>
        <taxon>Promethearchaeati</taxon>
        <taxon>Promethearchaeota</taxon>
        <taxon>Promethearchaeia</taxon>
        <taxon>Promethearchaeales</taxon>
        <taxon>Promethearchaeaceae</taxon>
        <taxon>Candidatus Lokiarchaeum</taxon>
    </lineage>
</organism>
<evidence type="ECO:0008006" key="4">
    <source>
        <dbReference type="Google" id="ProtNLM"/>
    </source>
</evidence>
<keyword evidence="1" id="KW-0812">Transmembrane</keyword>
<gene>
    <name evidence="2" type="ORF">NEF87_002085</name>
</gene>
<protein>
    <recommendedName>
        <fullName evidence="4">Fibronectin type-III domain-containing protein</fullName>
    </recommendedName>
</protein>
<dbReference type="Proteomes" id="UP001208689">
    <property type="component" value="Chromosome"/>
</dbReference>
<evidence type="ECO:0000313" key="3">
    <source>
        <dbReference type="Proteomes" id="UP001208689"/>
    </source>
</evidence>
<dbReference type="EMBL" id="CP104013">
    <property type="protein sequence ID" value="UYP45800.1"/>
    <property type="molecule type" value="Genomic_DNA"/>
</dbReference>
<keyword evidence="1" id="KW-0472">Membrane</keyword>